<keyword evidence="7" id="KW-1185">Reference proteome</keyword>
<keyword evidence="2" id="KW-0378">Hydrolase</keyword>
<dbReference type="PANTHER" id="PTHR42776">
    <property type="entry name" value="SERINE PEPTIDASE S9 FAMILY MEMBER"/>
    <property type="match status" value="1"/>
</dbReference>
<dbReference type="Gene3D" id="3.40.50.1820">
    <property type="entry name" value="alpha/beta hydrolase"/>
    <property type="match status" value="1"/>
</dbReference>
<dbReference type="Pfam" id="PF00326">
    <property type="entry name" value="Peptidase_S9"/>
    <property type="match status" value="1"/>
</dbReference>
<dbReference type="InterPro" id="IPR011659">
    <property type="entry name" value="WD40"/>
</dbReference>
<dbReference type="EMBL" id="MVBO01000318">
    <property type="protein sequence ID" value="OZJ01526.1"/>
    <property type="molecule type" value="Genomic_DNA"/>
</dbReference>
<dbReference type="GO" id="GO:0006508">
    <property type="term" value="P:proteolysis"/>
    <property type="evidence" value="ECO:0007669"/>
    <property type="project" value="InterPro"/>
</dbReference>
<dbReference type="OrthoDB" id="43744at2759"/>
<evidence type="ECO:0000256" key="1">
    <source>
        <dbReference type="ARBA" id="ARBA00010040"/>
    </source>
</evidence>
<dbReference type="SUPFAM" id="SSF53474">
    <property type="entry name" value="alpha/beta-Hydrolases"/>
    <property type="match status" value="1"/>
</dbReference>
<reference evidence="6 7" key="1">
    <citation type="journal article" date="2017" name="Mycologia">
        <title>Bifiguratus adelaidae, gen. et sp. nov., a new member of Mucoromycotina in endophytic and soil-dwelling habitats.</title>
        <authorList>
            <person name="Torres-Cruz T.J."/>
            <person name="Billingsley Tobias T.L."/>
            <person name="Almatruk M."/>
            <person name="Hesse C."/>
            <person name="Kuske C.R."/>
            <person name="Desiro A."/>
            <person name="Benucci G.M."/>
            <person name="Bonito G."/>
            <person name="Stajich J.E."/>
            <person name="Dunlap C."/>
            <person name="Arnold A.E."/>
            <person name="Porras-Alfaro A."/>
        </authorList>
    </citation>
    <scope>NUCLEOTIDE SEQUENCE [LARGE SCALE GENOMIC DNA]</scope>
    <source>
        <strain evidence="6 7">AZ0501</strain>
    </source>
</reference>
<dbReference type="GO" id="GO:0004252">
    <property type="term" value="F:serine-type endopeptidase activity"/>
    <property type="evidence" value="ECO:0007669"/>
    <property type="project" value="TreeGrafter"/>
</dbReference>
<evidence type="ECO:0000256" key="4">
    <source>
        <dbReference type="ARBA" id="ARBA00032829"/>
    </source>
</evidence>
<dbReference type="SUPFAM" id="SSF82171">
    <property type="entry name" value="DPP6 N-terminal domain-like"/>
    <property type="match status" value="1"/>
</dbReference>
<evidence type="ECO:0000313" key="7">
    <source>
        <dbReference type="Proteomes" id="UP000242875"/>
    </source>
</evidence>
<comment type="similarity">
    <text evidence="1">Belongs to the peptidase S9C family.</text>
</comment>
<comment type="caution">
    <text evidence="6">The sequence shown here is derived from an EMBL/GenBank/DDBJ whole genome shotgun (WGS) entry which is preliminary data.</text>
</comment>
<dbReference type="InterPro" id="IPR011042">
    <property type="entry name" value="6-blade_b-propeller_TolB-like"/>
</dbReference>
<name>A0A261XT40_9FUNG</name>
<evidence type="ECO:0000313" key="6">
    <source>
        <dbReference type="EMBL" id="OZJ01526.1"/>
    </source>
</evidence>
<dbReference type="InterPro" id="IPR029058">
    <property type="entry name" value="AB_hydrolase_fold"/>
</dbReference>
<dbReference type="Gene3D" id="2.120.10.30">
    <property type="entry name" value="TolB, C-terminal domain"/>
    <property type="match status" value="1"/>
</dbReference>
<evidence type="ECO:0000256" key="3">
    <source>
        <dbReference type="ARBA" id="ARBA00022825"/>
    </source>
</evidence>
<accession>A0A261XT40</accession>
<proteinExistence type="inferred from homology"/>
<gene>
    <name evidence="6" type="ORF">BZG36_05652</name>
</gene>
<dbReference type="Pfam" id="PF07676">
    <property type="entry name" value="PD40"/>
    <property type="match status" value="2"/>
</dbReference>
<evidence type="ECO:0000259" key="5">
    <source>
        <dbReference type="Pfam" id="PF00326"/>
    </source>
</evidence>
<evidence type="ECO:0000256" key="2">
    <source>
        <dbReference type="ARBA" id="ARBA00022801"/>
    </source>
</evidence>
<protein>
    <recommendedName>
        <fullName evidence="4">Dipeptidyl-peptidase V</fullName>
    </recommendedName>
</protein>
<feature type="domain" description="Peptidase S9 prolyl oligopeptidase catalytic" evidence="5">
    <location>
        <begin position="448"/>
        <end position="647"/>
    </location>
</feature>
<dbReference type="Proteomes" id="UP000242875">
    <property type="component" value="Unassembled WGS sequence"/>
</dbReference>
<sequence length="650" mass="71853">MLLRDRSPNETPTSEVLAFEDIVDVNTMKDIQISPDGRQYVYALGKSCKNGADGFLSSIWIGETLGGASRQLTSGDYHDWEPRWSPDGRHLLFLSDRQDRGKTANIYLLSLSGGEPMALTKLKRGVGCPRWSPNGKFIAFLSADEPSEEDKKREEDKDDAQVYGENLVLARLRVVNVGSKAITTVVARDFDICELVWYPTGEEILFSTRKEPSINSMDAGMTIRKVSSCGAGLKDVVAWKSGIRSIGFIGSSVAFLAAVVHATSSSTALWKIVDGEAQRVVAGDTSCVSACAFNIGRSGIAAVRISEDLANRLVFYLESEQHVETVDEDGNDILLEGAIDAYDVHVDDETTVVFSHNGPNRAPEVWMGKGTGKTIRVCQISHHNEHFLRYKYGKVEEMRWTSTDKLDVQGVVVYPTSGNAPYPTILLIHGGPYGRTAFEFHVTWSRWAQMLAQRGYLILMPNYRGSSGRGEPFASLVRGHVGEGDWEDCNSMVDVAIERGLADPSRLGLGGWSQGGFLTAWAVSQTTRFKAAVMGAGVSDWSMMTSTSDMESFELECTGSAPWDGLEKRTDIKHSPLSYMTHPTTPTLILHGREDERVPYSQATAFHRALIARNVPVKLVAYPREPHGVQERNHQLDILSRVVNWFELYV</sequence>
<keyword evidence="3" id="KW-0645">Protease</keyword>
<dbReference type="PANTHER" id="PTHR42776:SF27">
    <property type="entry name" value="DIPEPTIDYL PEPTIDASE FAMILY MEMBER 6"/>
    <property type="match status" value="1"/>
</dbReference>
<dbReference type="AlphaFoldDB" id="A0A261XT40"/>
<keyword evidence="3" id="KW-0720">Serine protease</keyword>
<dbReference type="InterPro" id="IPR001375">
    <property type="entry name" value="Peptidase_S9_cat"/>
</dbReference>
<organism evidence="6 7">
    <name type="scientific">Bifiguratus adelaidae</name>
    <dbReference type="NCBI Taxonomy" id="1938954"/>
    <lineage>
        <taxon>Eukaryota</taxon>
        <taxon>Fungi</taxon>
        <taxon>Fungi incertae sedis</taxon>
        <taxon>Mucoromycota</taxon>
        <taxon>Mucoromycotina</taxon>
        <taxon>Endogonomycetes</taxon>
        <taxon>Endogonales</taxon>
        <taxon>Endogonales incertae sedis</taxon>
        <taxon>Bifiguratus</taxon>
    </lineage>
</organism>